<evidence type="ECO:0000259" key="1">
    <source>
        <dbReference type="Pfam" id="PF24968"/>
    </source>
</evidence>
<organism evidence="2 3">
    <name type="scientific">Beauveria bassiana</name>
    <name type="common">White muscardine disease fungus</name>
    <name type="synonym">Tritirachium shiotae</name>
    <dbReference type="NCBI Taxonomy" id="176275"/>
    <lineage>
        <taxon>Eukaryota</taxon>
        <taxon>Fungi</taxon>
        <taxon>Dikarya</taxon>
        <taxon>Ascomycota</taxon>
        <taxon>Pezizomycotina</taxon>
        <taxon>Sordariomycetes</taxon>
        <taxon>Hypocreomycetidae</taxon>
        <taxon>Hypocreales</taxon>
        <taxon>Cordycipitaceae</taxon>
        <taxon>Beauveria</taxon>
    </lineage>
</organism>
<dbReference type="InterPro" id="IPR056672">
    <property type="entry name" value="DUF7770"/>
</dbReference>
<accession>A0A2S7YMP3</accession>
<reference evidence="2 3" key="1">
    <citation type="submission" date="2016-07" db="EMBL/GenBank/DDBJ databases">
        <title>Comparative genomics of the entomopathogenic fungus Beauveria bassiana.</title>
        <authorList>
            <person name="Valero Jimenez C.A."/>
            <person name="Zwaan B.J."/>
            <person name="Van Kan J.A."/>
            <person name="Takken W."/>
            <person name="Debets A.J."/>
            <person name="Schoustra S.E."/>
            <person name="Koenraadt C.J."/>
        </authorList>
    </citation>
    <scope>NUCLEOTIDE SEQUENCE [LARGE SCALE GENOMIC DNA]</scope>
    <source>
        <strain evidence="2 3">ARSEF 8028</strain>
    </source>
</reference>
<sequence>MAYNSQKDTFWLIHDTLYSNGFPRNHPILLQSIRCFHVDALTHVSSKLYGRRDYSEYSNSGPKNQWFLVIEGETLQACLSLQPCDNVRTGGCGTLTLQIMGCYERPPLDLLQRQTYHCLRERLTGKAVLETIFFNGWHKYQMMPSLEPGSPCGRRHHMRAMLYDLQDTGWIGTRSVQDLEISDYLEREYIPGQWTADNTRQLFSRSFPIRLGQFRPDVGRLHPGYPFLAGGG</sequence>
<dbReference type="Pfam" id="PF24968">
    <property type="entry name" value="DUF7770"/>
    <property type="match status" value="1"/>
</dbReference>
<gene>
    <name evidence="2" type="ORF">BB8028_0007g04490</name>
</gene>
<evidence type="ECO:0000313" key="3">
    <source>
        <dbReference type="Proteomes" id="UP000237441"/>
    </source>
</evidence>
<dbReference type="EMBL" id="JRHA01000007">
    <property type="protein sequence ID" value="PQK17254.1"/>
    <property type="molecule type" value="Genomic_DNA"/>
</dbReference>
<protein>
    <recommendedName>
        <fullName evidence="1">DUF7770 domain-containing protein</fullName>
    </recommendedName>
</protein>
<dbReference type="OrthoDB" id="4868331at2759"/>
<proteinExistence type="predicted"/>
<dbReference type="AlphaFoldDB" id="A0A2S7YMP3"/>
<name>A0A2S7YMP3_BEABA</name>
<evidence type="ECO:0000313" key="2">
    <source>
        <dbReference type="EMBL" id="PQK17254.1"/>
    </source>
</evidence>
<dbReference type="Proteomes" id="UP000237441">
    <property type="component" value="Unassembled WGS sequence"/>
</dbReference>
<feature type="domain" description="DUF7770" evidence="1">
    <location>
        <begin position="64"/>
        <end position="189"/>
    </location>
</feature>
<comment type="caution">
    <text evidence="2">The sequence shown here is derived from an EMBL/GenBank/DDBJ whole genome shotgun (WGS) entry which is preliminary data.</text>
</comment>